<keyword evidence="2" id="KW-1185">Reference proteome</keyword>
<reference evidence="2" key="1">
    <citation type="submission" date="2017-04" db="EMBL/GenBank/DDBJ databases">
        <authorList>
            <person name="Varghese N."/>
            <person name="Submissions S."/>
        </authorList>
    </citation>
    <scope>NUCLEOTIDE SEQUENCE [LARGE SCALE GENOMIC DNA]</scope>
    <source>
        <strain evidence="2">DSM 19835</strain>
    </source>
</reference>
<sequence>MESWKWNNLLIRILGKSRSLLRPIFYNGSSVTAKERATAKSLQAVLLELKNIKLINNKDDSVPT</sequence>
<accession>A0A1X7L750</accession>
<organism evidence="1 2">
    <name type="scientific">Arenibacter troitsensis</name>
    <dbReference type="NCBI Taxonomy" id="188872"/>
    <lineage>
        <taxon>Bacteria</taxon>
        <taxon>Pseudomonadati</taxon>
        <taxon>Bacteroidota</taxon>
        <taxon>Flavobacteriia</taxon>
        <taxon>Flavobacteriales</taxon>
        <taxon>Flavobacteriaceae</taxon>
        <taxon>Arenibacter</taxon>
    </lineage>
</organism>
<dbReference type="Proteomes" id="UP000193420">
    <property type="component" value="Unassembled WGS sequence"/>
</dbReference>
<protein>
    <submittedName>
        <fullName evidence="1">Uncharacterized protein</fullName>
    </submittedName>
</protein>
<evidence type="ECO:0000313" key="2">
    <source>
        <dbReference type="Proteomes" id="UP000193420"/>
    </source>
</evidence>
<gene>
    <name evidence="1" type="ORF">SAMN03080602_03856</name>
</gene>
<name>A0A1X7L750_9FLAO</name>
<proteinExistence type="predicted"/>
<evidence type="ECO:0000313" key="1">
    <source>
        <dbReference type="EMBL" id="SMG49681.1"/>
    </source>
</evidence>
<dbReference type="RefSeq" id="WP_085500533.1">
    <property type="nucleotide sequence ID" value="NZ_FXAO01000010.1"/>
</dbReference>
<dbReference type="EMBL" id="FXAO01000010">
    <property type="protein sequence ID" value="SMG49681.1"/>
    <property type="molecule type" value="Genomic_DNA"/>
</dbReference>
<dbReference type="AlphaFoldDB" id="A0A1X7L750"/>